<dbReference type="Proteomes" id="UP000020492">
    <property type="component" value="Unassembled WGS sequence"/>
</dbReference>
<reference evidence="2 3" key="1">
    <citation type="submission" date="2014-03" db="EMBL/GenBank/DDBJ databases">
        <title>Draft genome sequence of Deinococcus phoenicis 1P10ME.</title>
        <authorList>
            <person name="Stepanov V.G."/>
            <person name="Vaishampayan P."/>
            <person name="Venkateswaran K."/>
            <person name="Fox G.E."/>
        </authorList>
    </citation>
    <scope>NUCLEOTIDE SEQUENCE [LARGE SCALE GENOMIC DNA]</scope>
    <source>
        <strain evidence="2 3">1P10ME</strain>
    </source>
</reference>
<gene>
    <name evidence="2" type="ORF">DEIPH_ctg139orf0203</name>
</gene>
<dbReference type="InterPro" id="IPR015867">
    <property type="entry name" value="N-reg_PII/ATP_PRibTrfase_C"/>
</dbReference>
<evidence type="ECO:0000256" key="1">
    <source>
        <dbReference type="ARBA" id="ARBA00010554"/>
    </source>
</evidence>
<dbReference type="InterPro" id="IPR003793">
    <property type="entry name" value="UPF0166"/>
</dbReference>
<dbReference type="Gene3D" id="3.30.70.120">
    <property type="match status" value="1"/>
</dbReference>
<evidence type="ECO:0000313" key="3">
    <source>
        <dbReference type="Proteomes" id="UP000020492"/>
    </source>
</evidence>
<name>A0A016QJY0_9DEIO</name>
<dbReference type="Pfam" id="PF02641">
    <property type="entry name" value="DUF190"/>
    <property type="match status" value="1"/>
</dbReference>
<dbReference type="SUPFAM" id="SSF54913">
    <property type="entry name" value="GlnB-like"/>
    <property type="match status" value="1"/>
</dbReference>
<evidence type="ECO:0000313" key="2">
    <source>
        <dbReference type="EMBL" id="EYB66465.1"/>
    </source>
</evidence>
<comment type="caution">
    <text evidence="2">The sequence shown here is derived from an EMBL/GenBank/DDBJ whole genome shotgun (WGS) entry which is preliminary data.</text>
</comment>
<accession>A0A016QJY0</accession>
<comment type="similarity">
    <text evidence="1">Belongs to the UPF0166 family.</text>
</comment>
<dbReference type="STRING" id="1476583.DEIPH_ctg139orf0203"/>
<dbReference type="InterPro" id="IPR011322">
    <property type="entry name" value="N-reg_PII-like_a/b"/>
</dbReference>
<proteinExistence type="inferred from homology"/>
<dbReference type="PATRIC" id="fig|1476583.3.peg.3708"/>
<organism evidence="2 3">
    <name type="scientific">Deinococcus phoenicis</name>
    <dbReference type="NCBI Taxonomy" id="1476583"/>
    <lineage>
        <taxon>Bacteria</taxon>
        <taxon>Thermotogati</taxon>
        <taxon>Deinococcota</taxon>
        <taxon>Deinococci</taxon>
        <taxon>Deinococcales</taxon>
        <taxon>Deinococcaceae</taxon>
        <taxon>Deinococcus</taxon>
    </lineage>
</organism>
<dbReference type="AlphaFoldDB" id="A0A016QJY0"/>
<protein>
    <submittedName>
        <fullName evidence="2">Uncharacterized protein</fullName>
    </submittedName>
</protein>
<dbReference type="EMBL" id="JHAC01000093">
    <property type="protein sequence ID" value="EYB66465.1"/>
    <property type="molecule type" value="Genomic_DNA"/>
</dbReference>
<keyword evidence="3" id="KW-1185">Reference proteome</keyword>
<sequence>MEAAHRAGLAGATVLRGVVGFGRHGFDSFFAVLEVQADHQPVMVEIVDREERLLAFLEGLVDQGLPNRLVTLAEVEVVTAPMPGEVAP</sequence>